<evidence type="ECO:0000313" key="1">
    <source>
        <dbReference type="EMBL" id="SDH70117.1"/>
    </source>
</evidence>
<accession>A0A1G8EJR9</accession>
<proteinExistence type="predicted"/>
<dbReference type="Proteomes" id="UP000198822">
    <property type="component" value="Chromosome I"/>
</dbReference>
<sequence>MASIPADAIRMAGSRTLRFVGADHGSASRSSS</sequence>
<keyword evidence="2" id="KW-1185">Reference proteome</keyword>
<organism evidence="1 2">
    <name type="scientific">Agrococcus jejuensis</name>
    <dbReference type="NCBI Taxonomy" id="399736"/>
    <lineage>
        <taxon>Bacteria</taxon>
        <taxon>Bacillati</taxon>
        <taxon>Actinomycetota</taxon>
        <taxon>Actinomycetes</taxon>
        <taxon>Micrococcales</taxon>
        <taxon>Microbacteriaceae</taxon>
        <taxon>Agrococcus</taxon>
    </lineage>
</organism>
<dbReference type="EMBL" id="LT629695">
    <property type="protein sequence ID" value="SDH70117.1"/>
    <property type="molecule type" value="Genomic_DNA"/>
</dbReference>
<dbReference type="AlphaFoldDB" id="A0A1G8EJR9"/>
<reference evidence="2" key="1">
    <citation type="submission" date="2016-10" db="EMBL/GenBank/DDBJ databases">
        <authorList>
            <person name="Varghese N."/>
            <person name="Submissions S."/>
        </authorList>
    </citation>
    <scope>NUCLEOTIDE SEQUENCE [LARGE SCALE GENOMIC DNA]</scope>
    <source>
        <strain evidence="2">DSM 22002</strain>
    </source>
</reference>
<dbReference type="STRING" id="399736.SAMN04489720_2071"/>
<protein>
    <submittedName>
        <fullName evidence="1">Uncharacterized protein</fullName>
    </submittedName>
</protein>
<gene>
    <name evidence="1" type="ORF">SAMN04489720_2071</name>
</gene>
<evidence type="ECO:0000313" key="2">
    <source>
        <dbReference type="Proteomes" id="UP000198822"/>
    </source>
</evidence>
<name>A0A1G8EJR9_9MICO</name>